<reference evidence="4" key="2">
    <citation type="submission" date="2017-11" db="EMBL/GenBank/DDBJ databases">
        <title>Coralsnake Venomics: Analyses of Venom Gland Transcriptomes and Proteomes of Six Brazilian Taxa.</title>
        <authorList>
            <person name="Aird S.D."/>
            <person name="Jorge da Silva N."/>
            <person name="Qiu L."/>
            <person name="Villar-Briones A."/>
            <person name="Aparecida-Saddi V."/>
            <person name="Campos-Telles M.P."/>
            <person name="Grau M."/>
            <person name="Mikheyev A.S."/>
        </authorList>
    </citation>
    <scope>NUCLEOTIDE SEQUENCE</scope>
    <source>
        <tissue evidence="4">Venom_gland</tissue>
    </source>
</reference>
<reference evidence="4" key="1">
    <citation type="submission" date="2017-07" db="EMBL/GenBank/DDBJ databases">
        <authorList>
            <person name="Mikheyev A."/>
            <person name="Grau M."/>
        </authorList>
    </citation>
    <scope>NUCLEOTIDE SEQUENCE</scope>
    <source>
        <tissue evidence="4">Venom_gland</tissue>
    </source>
</reference>
<sequence>MAFRCKAQTLQVVDTEYSADAVEWCPVEGWHNILACGTYQLKKPESEPGQSRSEGSETPVRLGRLYLYSFEDQMFTPLTEIQRLEMVAILDLKWCHIPIAGRPVLGIANAQGVVKLAHLMGSE</sequence>
<dbReference type="InterPro" id="IPR052415">
    <property type="entry name" value="Diphthine_MTase"/>
</dbReference>
<comment type="pathway">
    <text evidence="3">Protein modification.</text>
</comment>
<dbReference type="GO" id="GO:0005737">
    <property type="term" value="C:cytoplasm"/>
    <property type="evidence" value="ECO:0007669"/>
    <property type="project" value="TreeGrafter"/>
</dbReference>
<evidence type="ECO:0008006" key="5">
    <source>
        <dbReference type="Google" id="ProtNLM"/>
    </source>
</evidence>
<dbReference type="EMBL" id="IACJ01053263">
    <property type="protein sequence ID" value="LAA42582.1"/>
    <property type="molecule type" value="Transcribed_RNA"/>
</dbReference>
<dbReference type="EMBL" id="IACJ01053264">
    <property type="protein sequence ID" value="LAA42584.1"/>
    <property type="molecule type" value="Transcribed_RNA"/>
</dbReference>
<dbReference type="GO" id="GO:0017183">
    <property type="term" value="P:protein histidyl modification to diphthamide"/>
    <property type="evidence" value="ECO:0007669"/>
    <property type="project" value="TreeGrafter"/>
</dbReference>
<proteinExistence type="predicted"/>
<protein>
    <recommendedName>
        <fullName evidence="5">Anaphase-promoting complex subunit 1</fullName>
    </recommendedName>
</protein>
<keyword evidence="2" id="KW-0677">Repeat</keyword>
<dbReference type="GO" id="GO:0061685">
    <property type="term" value="F:diphthine methylesterase activity"/>
    <property type="evidence" value="ECO:0007669"/>
    <property type="project" value="TreeGrafter"/>
</dbReference>
<dbReference type="AlphaFoldDB" id="A0A2D4F518"/>
<dbReference type="PANTHER" id="PTHR46042">
    <property type="entry name" value="DIPHTHINE METHYLTRANSFERASE"/>
    <property type="match status" value="1"/>
</dbReference>
<keyword evidence="1" id="KW-0853">WD repeat</keyword>
<organism evidence="4">
    <name type="scientific">Micrurus corallinus</name>
    <name type="common">Brazilian coral snake</name>
    <dbReference type="NCBI Taxonomy" id="54390"/>
    <lineage>
        <taxon>Eukaryota</taxon>
        <taxon>Metazoa</taxon>
        <taxon>Chordata</taxon>
        <taxon>Craniata</taxon>
        <taxon>Vertebrata</taxon>
        <taxon>Euteleostomi</taxon>
        <taxon>Lepidosauria</taxon>
        <taxon>Squamata</taxon>
        <taxon>Bifurcata</taxon>
        <taxon>Unidentata</taxon>
        <taxon>Episquamata</taxon>
        <taxon>Toxicofera</taxon>
        <taxon>Serpentes</taxon>
        <taxon>Colubroidea</taxon>
        <taxon>Elapidae</taxon>
        <taxon>Elapinae</taxon>
        <taxon>Micrurus</taxon>
    </lineage>
</organism>
<evidence type="ECO:0000256" key="3">
    <source>
        <dbReference type="ARBA" id="ARBA00043952"/>
    </source>
</evidence>
<name>A0A2D4F518_MICCO</name>
<dbReference type="PANTHER" id="PTHR46042:SF1">
    <property type="entry name" value="DIPHTHINE METHYLTRANSFERASE"/>
    <property type="match status" value="1"/>
</dbReference>
<evidence type="ECO:0000256" key="1">
    <source>
        <dbReference type="ARBA" id="ARBA00022574"/>
    </source>
</evidence>
<accession>A0A2D4F518</accession>
<evidence type="ECO:0000256" key="2">
    <source>
        <dbReference type="ARBA" id="ARBA00022737"/>
    </source>
</evidence>
<evidence type="ECO:0000313" key="4">
    <source>
        <dbReference type="EMBL" id="LAA42584.1"/>
    </source>
</evidence>